<dbReference type="Proteomes" id="UP000693946">
    <property type="component" value="Linkage Group LG4"/>
</dbReference>
<evidence type="ECO:0000313" key="1">
    <source>
        <dbReference type="EMBL" id="KAG7493622.1"/>
    </source>
</evidence>
<dbReference type="AlphaFoldDB" id="A0AAV6QPL8"/>
<name>A0AAV6QPL8_SOLSE</name>
<sequence length="59" mass="6562">MATVCCVYSVCTVFLNRISELRRLRLSAPSLLPCFVFLHQQAEAVSVADTRGRSTVCEI</sequence>
<reference evidence="1 2" key="1">
    <citation type="journal article" date="2021" name="Sci. Rep.">
        <title>Chromosome anchoring in Senegalese sole (Solea senegalensis) reveals sex-associated markers and genome rearrangements in flatfish.</title>
        <authorList>
            <person name="Guerrero-Cozar I."/>
            <person name="Gomez-Garrido J."/>
            <person name="Berbel C."/>
            <person name="Martinez-Blanch J.F."/>
            <person name="Alioto T."/>
            <person name="Claros M.G."/>
            <person name="Gagnaire P.A."/>
            <person name="Manchado M."/>
        </authorList>
    </citation>
    <scope>NUCLEOTIDE SEQUENCE [LARGE SCALE GENOMIC DNA]</scope>
    <source>
        <strain evidence="1">Sse05_10M</strain>
    </source>
</reference>
<gene>
    <name evidence="1" type="ORF">JOB18_013242</name>
</gene>
<comment type="caution">
    <text evidence="1">The sequence shown here is derived from an EMBL/GenBank/DDBJ whole genome shotgun (WGS) entry which is preliminary data.</text>
</comment>
<proteinExistence type="predicted"/>
<accession>A0AAV6QPL8</accession>
<dbReference type="EMBL" id="JAGKHQ010000016">
    <property type="protein sequence ID" value="KAG7493622.1"/>
    <property type="molecule type" value="Genomic_DNA"/>
</dbReference>
<evidence type="ECO:0000313" key="2">
    <source>
        <dbReference type="Proteomes" id="UP000693946"/>
    </source>
</evidence>
<keyword evidence="2" id="KW-1185">Reference proteome</keyword>
<protein>
    <submittedName>
        <fullName evidence="1">Uncharacterized protein</fullName>
    </submittedName>
</protein>
<organism evidence="1 2">
    <name type="scientific">Solea senegalensis</name>
    <name type="common">Senegalese sole</name>
    <dbReference type="NCBI Taxonomy" id="28829"/>
    <lineage>
        <taxon>Eukaryota</taxon>
        <taxon>Metazoa</taxon>
        <taxon>Chordata</taxon>
        <taxon>Craniata</taxon>
        <taxon>Vertebrata</taxon>
        <taxon>Euteleostomi</taxon>
        <taxon>Actinopterygii</taxon>
        <taxon>Neopterygii</taxon>
        <taxon>Teleostei</taxon>
        <taxon>Neoteleostei</taxon>
        <taxon>Acanthomorphata</taxon>
        <taxon>Carangaria</taxon>
        <taxon>Pleuronectiformes</taxon>
        <taxon>Pleuronectoidei</taxon>
        <taxon>Soleidae</taxon>
        <taxon>Solea</taxon>
    </lineage>
</organism>